<gene>
    <name evidence="1" type="ORF">ACFOSU_15985</name>
</gene>
<protein>
    <submittedName>
        <fullName evidence="1">Uncharacterized protein</fullName>
    </submittedName>
</protein>
<proteinExistence type="predicted"/>
<dbReference type="EMBL" id="JBHRSS010000008">
    <property type="protein sequence ID" value="MFC3105378.1"/>
    <property type="molecule type" value="Genomic_DNA"/>
</dbReference>
<comment type="caution">
    <text evidence="1">The sequence shown here is derived from an EMBL/GenBank/DDBJ whole genome shotgun (WGS) entry which is preliminary data.</text>
</comment>
<accession>A0ABV7ERH2</accession>
<evidence type="ECO:0000313" key="1">
    <source>
        <dbReference type="EMBL" id="MFC3105378.1"/>
    </source>
</evidence>
<sequence>MQEFDAALDSRRQCLSRHEDIPGPNLRIGRITRLIEQRMLVATVQAGRRYRTRDSPARRAR</sequence>
<name>A0ABV7ERH2_9GAMM</name>
<reference evidence="2" key="1">
    <citation type="journal article" date="2019" name="Int. J. Syst. Evol. Microbiol.">
        <title>The Global Catalogue of Microorganisms (GCM) 10K type strain sequencing project: providing services to taxonomists for standard genome sequencing and annotation.</title>
        <authorList>
            <consortium name="The Broad Institute Genomics Platform"/>
            <consortium name="The Broad Institute Genome Sequencing Center for Infectious Disease"/>
            <person name="Wu L."/>
            <person name="Ma J."/>
        </authorList>
    </citation>
    <scope>NUCLEOTIDE SEQUENCE [LARGE SCALE GENOMIC DNA]</scope>
    <source>
        <strain evidence="2">KCTC 52640</strain>
    </source>
</reference>
<evidence type="ECO:0000313" key="2">
    <source>
        <dbReference type="Proteomes" id="UP001595462"/>
    </source>
</evidence>
<organism evidence="1 2">
    <name type="scientific">Salinisphaera aquimarina</name>
    <dbReference type="NCBI Taxonomy" id="2094031"/>
    <lineage>
        <taxon>Bacteria</taxon>
        <taxon>Pseudomonadati</taxon>
        <taxon>Pseudomonadota</taxon>
        <taxon>Gammaproteobacteria</taxon>
        <taxon>Salinisphaerales</taxon>
        <taxon>Salinisphaeraceae</taxon>
        <taxon>Salinisphaera</taxon>
    </lineage>
</organism>
<dbReference type="RefSeq" id="WP_380690934.1">
    <property type="nucleotide sequence ID" value="NZ_JBHRSS010000008.1"/>
</dbReference>
<keyword evidence="2" id="KW-1185">Reference proteome</keyword>
<dbReference type="Proteomes" id="UP001595462">
    <property type="component" value="Unassembled WGS sequence"/>
</dbReference>